<comment type="caution">
    <text evidence="1">The sequence shown here is derived from an EMBL/GenBank/DDBJ whole genome shotgun (WGS) entry which is preliminary data.</text>
</comment>
<dbReference type="AlphaFoldDB" id="A0A843UVZ5"/>
<reference evidence="1" key="1">
    <citation type="submission" date="2017-07" db="EMBL/GenBank/DDBJ databases">
        <title>Taro Niue Genome Assembly and Annotation.</title>
        <authorList>
            <person name="Atibalentja N."/>
            <person name="Keating K."/>
            <person name="Fields C.J."/>
        </authorList>
    </citation>
    <scope>NUCLEOTIDE SEQUENCE</scope>
    <source>
        <strain evidence="1">Niue_2</strain>
        <tissue evidence="1">Leaf</tissue>
    </source>
</reference>
<organism evidence="1 2">
    <name type="scientific">Colocasia esculenta</name>
    <name type="common">Wild taro</name>
    <name type="synonym">Arum esculentum</name>
    <dbReference type="NCBI Taxonomy" id="4460"/>
    <lineage>
        <taxon>Eukaryota</taxon>
        <taxon>Viridiplantae</taxon>
        <taxon>Streptophyta</taxon>
        <taxon>Embryophyta</taxon>
        <taxon>Tracheophyta</taxon>
        <taxon>Spermatophyta</taxon>
        <taxon>Magnoliopsida</taxon>
        <taxon>Liliopsida</taxon>
        <taxon>Araceae</taxon>
        <taxon>Aroideae</taxon>
        <taxon>Colocasieae</taxon>
        <taxon>Colocasia</taxon>
    </lineage>
</organism>
<name>A0A843UVZ5_COLES</name>
<evidence type="ECO:0000313" key="1">
    <source>
        <dbReference type="EMBL" id="MQL85814.1"/>
    </source>
</evidence>
<sequence length="388" mass="41186">MASSTVSDSVGGYGAAFLTAEEQTRFASVKAKLCGHKVVDLADLEKSGMGSLVEALQRLKWTKIATLSDVSYPDLVKETEEDGTLTSMVKGTQVRITRELLASLFEVSTSSHSGVHTVDTHVKGLGIIGPEYRLKDGKLDINQLSGEAILGETQEGHEPVSEAAAVAESAAAEEVPAVVDESSRRIEDIPPEDIEPIGQFSEVPLPSSQVGSLLRDALNSISQGELVAHEPSIEQSVAEVPSADVVMEEAPSQQEQVQVQKDVVMEDAPIEGEQSVTEEFQGVSTMASGATTLIIPVRSQPASKMAFLRVLEQAPVQSEVRDAFLDDPASSLMQQVAGSSFRTSDFGLQRSEKLTSTSLDAGLSVGIHRVDADTTSTSTDIDSNLAFG</sequence>
<protein>
    <submittedName>
        <fullName evidence="1">Uncharacterized protein</fullName>
    </submittedName>
</protein>
<proteinExistence type="predicted"/>
<keyword evidence="2" id="KW-1185">Reference proteome</keyword>
<gene>
    <name evidence="1" type="ORF">Taro_018338</name>
</gene>
<dbReference type="EMBL" id="NMUH01000852">
    <property type="protein sequence ID" value="MQL85814.1"/>
    <property type="molecule type" value="Genomic_DNA"/>
</dbReference>
<dbReference type="Proteomes" id="UP000652761">
    <property type="component" value="Unassembled WGS sequence"/>
</dbReference>
<accession>A0A843UVZ5</accession>
<evidence type="ECO:0000313" key="2">
    <source>
        <dbReference type="Proteomes" id="UP000652761"/>
    </source>
</evidence>